<evidence type="ECO:0000313" key="1">
    <source>
        <dbReference type="EMBL" id="UYV74295.1"/>
    </source>
</evidence>
<dbReference type="Proteomes" id="UP001235939">
    <property type="component" value="Chromosome 11"/>
</dbReference>
<proteinExistence type="predicted"/>
<gene>
    <name evidence="1" type="ORF">LAZ67_11002905</name>
</gene>
<sequence length="76" mass="8672">MEYKLCSSCIPESGALTGYYKPGQLSPGHDNHGLIKNIDYLLHTIKTQCLQELVQSTRDKHKFCPPKRTTVFDFQT</sequence>
<evidence type="ECO:0000313" key="2">
    <source>
        <dbReference type="Proteomes" id="UP001235939"/>
    </source>
</evidence>
<organism evidence="1 2">
    <name type="scientific">Cordylochernes scorpioides</name>
    <dbReference type="NCBI Taxonomy" id="51811"/>
    <lineage>
        <taxon>Eukaryota</taxon>
        <taxon>Metazoa</taxon>
        <taxon>Ecdysozoa</taxon>
        <taxon>Arthropoda</taxon>
        <taxon>Chelicerata</taxon>
        <taxon>Arachnida</taxon>
        <taxon>Pseudoscorpiones</taxon>
        <taxon>Cheliferoidea</taxon>
        <taxon>Chernetidae</taxon>
        <taxon>Cordylochernes</taxon>
    </lineage>
</organism>
<name>A0ABY6L4D5_9ARAC</name>
<reference evidence="1 2" key="1">
    <citation type="submission" date="2022-01" db="EMBL/GenBank/DDBJ databases">
        <title>A chromosomal length assembly of Cordylochernes scorpioides.</title>
        <authorList>
            <person name="Zeh D."/>
            <person name="Zeh J."/>
        </authorList>
    </citation>
    <scope>NUCLEOTIDE SEQUENCE [LARGE SCALE GENOMIC DNA]</scope>
    <source>
        <strain evidence="1">IN4F17</strain>
        <tissue evidence="1">Whole Body</tissue>
    </source>
</reference>
<protein>
    <submittedName>
        <fullName evidence="1">Uncharacterized protein</fullName>
    </submittedName>
</protein>
<accession>A0ABY6L4D5</accession>
<keyword evidence="2" id="KW-1185">Reference proteome</keyword>
<dbReference type="EMBL" id="CP092873">
    <property type="protein sequence ID" value="UYV74295.1"/>
    <property type="molecule type" value="Genomic_DNA"/>
</dbReference>